<keyword evidence="1" id="KW-0233">DNA recombination</keyword>
<feature type="region of interest" description="Disordered" evidence="2">
    <location>
        <begin position="1441"/>
        <end position="1469"/>
    </location>
</feature>
<dbReference type="GO" id="GO:0006310">
    <property type="term" value="P:DNA recombination"/>
    <property type="evidence" value="ECO:0007669"/>
    <property type="project" value="UniProtKB-KW"/>
</dbReference>
<feature type="domain" description="DNA helicase Pif1-like DEAD-box helicase" evidence="3">
    <location>
        <begin position="1511"/>
        <end position="1734"/>
    </location>
</feature>
<dbReference type="EC" id="5.6.2.3" evidence="1"/>
<evidence type="ECO:0000313" key="6">
    <source>
        <dbReference type="EMBL" id="KAJ3475999.1"/>
    </source>
</evidence>
<evidence type="ECO:0000259" key="4">
    <source>
        <dbReference type="Pfam" id="PF14214"/>
    </source>
</evidence>
<feature type="region of interest" description="Disordered" evidence="2">
    <location>
        <begin position="1178"/>
        <end position="1206"/>
    </location>
</feature>
<dbReference type="Pfam" id="PF14214">
    <property type="entry name" value="Helitron_like_N"/>
    <property type="match status" value="1"/>
</dbReference>
<keyword evidence="1" id="KW-0234">DNA repair</keyword>
<feature type="domain" description="DUF6570" evidence="5">
    <location>
        <begin position="332"/>
        <end position="462"/>
    </location>
</feature>
<dbReference type="GO" id="GO:0016787">
    <property type="term" value="F:hydrolase activity"/>
    <property type="evidence" value="ECO:0007669"/>
    <property type="project" value="UniProtKB-KW"/>
</dbReference>
<sequence length="2427" mass="271608">MKFSNKKLRRLFRCPPSQSHGVRVRCSADSNTFLRFNNVPFGLPRAPRKVPLGGPIFTWKKFLLTARSWLSSSPLSSRRPLLGGGSSRSTKFPLDLLHPFLQVGNFVWGSVDDLLPDDYITYKECRRFPFQASPLDVVMYLPLDFLAPRVTYKHLRALCKAHHVSSYGTTLETMMSAIGKHVCDNACSNLVSVFERSMYSRANPFPLYIPPAPPANPPDPPQNLPPPADPAPSDFAYPPSPLSTERLLDILREWSHAVSLSELEESACAACGQLSLVKTCEFVSLSDPMLSLLIPTKLVSNCVPTDPLLCSAGVQGDRVRLCRYCHAQLKRRAVPRKALVNGLWLGDVPEPLRKLNYVEKIMVAKYRHNVSVVRVAKGQRKMMANAIVFPQPVAQFARVLPPTKKELDEVLVVVFTGAKAPSAADFKRTPFLVRPAVVKDALDWLIANHSDYADVVLSLENLKEYESDPEKPPVSFEFRATDREGNVELQNLPSYGGDTEIGSADGPCPLAVAGLVGEHLSDLSTKQKVAIALQHFDSGQPFMLYGRSADPESIYGNPQYYPAMFPWLFPYGYGGFDNNAMRHELKRATHIRCLLMYYDRRFQTDEYFSFLVFNQVQIASSVRGGYLVTARKNFDDVTDKILSIDRDALQRLTERALENGFVRSEDDDEKAILQLVSNLDHIGGHVPGSNAQRRYQRNEIRSLMYEMNAPAFFITFAPADFKSPLCLYYAGKRIDLSPLCPLNDSYNSRMKIIAANPVACARFFHLMVTLFIKIILKADSDEEGLFGKTSAYYGTVEEQGRLTLHLHLLLWIENSLSPQAIRDNILANNEEFKAALVAWLESTLRGDFSTGDLLEISARMDCKISTAPQHTGGTSPDSSVGCPGCINGDPTMCLPPLVPQFASDEEKQRWLQQMLQMTDEVLLRSNLHIHKGKNDPCTRPDGSCKARYPRETIPQTEFDENGNLLLRKTEKWINTFSVVITQSLRCNSDVTCLLSGTQVKAVIAYVTDYITKSSLKCHVIFEAIRTVLDRNPNILNNSKDRGDAARRLLTKIVNATIAKQEIGAPMVCAHLLGHGDHYTNMKFKPFYWYPYVAPVARAWDFKLSDKPEKDDPDNDRVVIKRTADGVLPWSKVHDYLLRPPAFEDYSLYDFMRLTVVKKLNADTSDNLVRSARRTPNAVFQDFTSPDDAQVESASSPDPDALDLDDDTNDDINDIPVSRQCYQFCSGHPNRNTHAVFKLKDEKAFNLNYIGTRLPRPDKGDRERYSLIMLALFKPNGWRDPKKIKAIDSSWSDAFDGASFSSRAVKVMSNMNVLYECYEASHDYSARRRQAQAHDTENVLMTENIRSFTLVSEGDIPPDNEDEPDFLQQYAIPSEREIRAHENAMIMLADTAAEILTIFPSNDEPPPQTAHGIDPSVVESVASSKCPSKGWKAVVTEANKQRVLSQRHQLNSPPVPGSSSENATSHRSPNQLLSLEGKVSIMTKLLLSNEYGVSPLASDHCPFEDRIAQDFCLNLEQNRAFRIICAHLRSKSNPDTLRMYLGGIGGTGKSTVIKAIITFLEARDEAHRYIVLTPTGSAACLLEGSTYHSALGLNPKGKTYNPNTLDDLKDRFGCIDLIFLDEVSMLSCEDMYRISRQLCEAFGKPMEAFGGKHVVFAGDFGQLQPAGKGTTSLYSNRFPLDTLALKKDGLIAALGRSIWHQFTTVVILRENMRQRGMSEEDKKFRTCLENMRYARCTADDLALLKTRIAKPDGPSLREDKFRNVAVITPRNAQRDAWNLDGVRRFASETGQSLHRFHCIDSSGRSNNIASVAADRKKQRRAMGACRKSNLVPAREQQQLWSLPPSLTLHVPSKLDVCIGLPVMLKFNEATELCATNGAEANVVSWESAPSIHGTQCLKTLFVKLKDPPKNMKLPTLPENVVPLTSTPHDIECSLATKVVSVSRTQVSVLPNFAMTDYGAQGRTRPCNPVDLRKCRGHQSVYTCLSRSSSLEGTLILYPFNTYKITKGATGDLRREYKELEILDDITRMRQDAVVAASMPPPHSCRNVLILWYQRKFGKHHVPPQAHAALRTREKCDLQVDYAEPTESIANYLETIKPLEKVRGKRKRRADDEDEPDAKKARSETPSGVALPQNPAPNASGAVASNATAPPSPLGFLWDSNDWSCAYDAMLGCLWNVYRLSPSFWSAALATHSDCLNLLTSRFESVQRGLLTLENARDNLRDVLFNLDPNSFPRRGASMTDIMAVTEQLFGSPRQALHQHRVCHSCGNTPSPREVHNAYFTAMPWMQSNVPAPSRVLVRDLLHVVFQDLVRSRSCRVCNGDNVDTSLVWSAAPPILAFELQPDNATQWACLDIGSSMSLTLPGTPLVYNLMGIVYLGGEHFTCRFIDKDFGVWSHDGVDSRREMTRETYSMNLTKQRSRQACLLLYRLT</sequence>
<feature type="region of interest" description="Disordered" evidence="2">
    <location>
        <begin position="2101"/>
        <end position="2144"/>
    </location>
</feature>
<evidence type="ECO:0000256" key="1">
    <source>
        <dbReference type="RuleBase" id="RU363044"/>
    </source>
</evidence>
<comment type="caution">
    <text evidence="6">The sequence shown here is derived from an EMBL/GenBank/DDBJ whole genome shotgun (WGS) entry which is preliminary data.</text>
</comment>
<dbReference type="GO" id="GO:0005524">
    <property type="term" value="F:ATP binding"/>
    <property type="evidence" value="ECO:0007669"/>
    <property type="project" value="UniProtKB-KW"/>
</dbReference>
<dbReference type="Pfam" id="PF20209">
    <property type="entry name" value="DUF6570"/>
    <property type="match status" value="1"/>
</dbReference>
<reference evidence="6" key="1">
    <citation type="submission" date="2022-07" db="EMBL/GenBank/DDBJ databases">
        <title>Genome Sequence of Physisporinus lineatus.</title>
        <authorList>
            <person name="Buettner E."/>
        </authorList>
    </citation>
    <scope>NUCLEOTIDE SEQUENCE</scope>
    <source>
        <strain evidence="6">VT162</strain>
    </source>
</reference>
<dbReference type="Pfam" id="PF05970">
    <property type="entry name" value="PIF1"/>
    <property type="match status" value="1"/>
</dbReference>
<keyword evidence="1" id="KW-0378">Hydrolase</keyword>
<name>A0AAD5YDD0_9APHY</name>
<feature type="domain" description="Helitron helicase-like" evidence="4">
    <location>
        <begin position="591"/>
        <end position="810"/>
    </location>
</feature>
<keyword evidence="1" id="KW-0227">DNA damage</keyword>
<dbReference type="PANTHER" id="PTHR47642">
    <property type="entry name" value="ATP-DEPENDENT DNA HELICASE"/>
    <property type="match status" value="1"/>
</dbReference>
<comment type="similarity">
    <text evidence="1">Belongs to the helicase family.</text>
</comment>
<keyword evidence="1" id="KW-0347">Helicase</keyword>
<dbReference type="SUPFAM" id="SSF52540">
    <property type="entry name" value="P-loop containing nucleoside triphosphate hydrolases"/>
    <property type="match status" value="2"/>
</dbReference>
<evidence type="ECO:0000313" key="7">
    <source>
        <dbReference type="Proteomes" id="UP001212997"/>
    </source>
</evidence>
<proteinExistence type="inferred from homology"/>
<dbReference type="GO" id="GO:0043139">
    <property type="term" value="F:5'-3' DNA helicase activity"/>
    <property type="evidence" value="ECO:0007669"/>
    <property type="project" value="UniProtKB-EC"/>
</dbReference>
<keyword evidence="1" id="KW-0067">ATP-binding</keyword>
<feature type="region of interest" description="Disordered" evidence="2">
    <location>
        <begin position="210"/>
        <end position="234"/>
    </location>
</feature>
<comment type="cofactor">
    <cofactor evidence="1">
        <name>Mg(2+)</name>
        <dbReference type="ChEBI" id="CHEBI:18420"/>
    </cofactor>
</comment>
<evidence type="ECO:0000256" key="2">
    <source>
        <dbReference type="SAM" id="MobiDB-lite"/>
    </source>
</evidence>
<organism evidence="6 7">
    <name type="scientific">Meripilus lineatus</name>
    <dbReference type="NCBI Taxonomy" id="2056292"/>
    <lineage>
        <taxon>Eukaryota</taxon>
        <taxon>Fungi</taxon>
        <taxon>Dikarya</taxon>
        <taxon>Basidiomycota</taxon>
        <taxon>Agaricomycotina</taxon>
        <taxon>Agaricomycetes</taxon>
        <taxon>Polyporales</taxon>
        <taxon>Meripilaceae</taxon>
        <taxon>Meripilus</taxon>
    </lineage>
</organism>
<dbReference type="Gene3D" id="3.40.50.300">
    <property type="entry name" value="P-loop containing nucleotide triphosphate hydrolases"/>
    <property type="match status" value="1"/>
</dbReference>
<dbReference type="InterPro" id="IPR046700">
    <property type="entry name" value="DUF6570"/>
</dbReference>
<evidence type="ECO:0000259" key="5">
    <source>
        <dbReference type="Pfam" id="PF20209"/>
    </source>
</evidence>
<dbReference type="InterPro" id="IPR025476">
    <property type="entry name" value="Helitron_helicase-like"/>
</dbReference>
<feature type="compositionally biased region" description="Pro residues" evidence="2">
    <location>
        <begin position="210"/>
        <end position="230"/>
    </location>
</feature>
<evidence type="ECO:0000259" key="3">
    <source>
        <dbReference type="Pfam" id="PF05970"/>
    </source>
</evidence>
<dbReference type="Proteomes" id="UP001212997">
    <property type="component" value="Unassembled WGS sequence"/>
</dbReference>
<keyword evidence="7" id="KW-1185">Reference proteome</keyword>
<dbReference type="InterPro" id="IPR051055">
    <property type="entry name" value="PIF1_helicase"/>
</dbReference>
<keyword evidence="1" id="KW-0547">Nucleotide-binding</keyword>
<dbReference type="GO" id="GO:0006281">
    <property type="term" value="P:DNA repair"/>
    <property type="evidence" value="ECO:0007669"/>
    <property type="project" value="UniProtKB-KW"/>
</dbReference>
<gene>
    <name evidence="6" type="ORF">NLI96_g11457</name>
</gene>
<dbReference type="EMBL" id="JANAWD010000767">
    <property type="protein sequence ID" value="KAJ3475999.1"/>
    <property type="molecule type" value="Genomic_DNA"/>
</dbReference>
<accession>A0AAD5YDD0</accession>
<dbReference type="GO" id="GO:0000723">
    <property type="term" value="P:telomere maintenance"/>
    <property type="evidence" value="ECO:0007669"/>
    <property type="project" value="InterPro"/>
</dbReference>
<protein>
    <recommendedName>
        <fullName evidence="1">ATP-dependent DNA helicase</fullName>
        <ecNumber evidence="1">5.6.2.3</ecNumber>
    </recommendedName>
</protein>
<dbReference type="InterPro" id="IPR027417">
    <property type="entry name" value="P-loop_NTPase"/>
</dbReference>
<dbReference type="InterPro" id="IPR010285">
    <property type="entry name" value="DNA_helicase_pif1-like_DEAD"/>
</dbReference>
<comment type="catalytic activity">
    <reaction evidence="1">
        <text>ATP + H2O = ADP + phosphate + H(+)</text>
        <dbReference type="Rhea" id="RHEA:13065"/>
        <dbReference type="ChEBI" id="CHEBI:15377"/>
        <dbReference type="ChEBI" id="CHEBI:15378"/>
        <dbReference type="ChEBI" id="CHEBI:30616"/>
        <dbReference type="ChEBI" id="CHEBI:43474"/>
        <dbReference type="ChEBI" id="CHEBI:456216"/>
        <dbReference type="EC" id="5.6.2.3"/>
    </reaction>
</comment>